<reference evidence="2 3" key="1">
    <citation type="submission" date="2016-10" db="EMBL/GenBank/DDBJ databases">
        <authorList>
            <person name="de Groot N.N."/>
        </authorList>
    </citation>
    <scope>NUCLEOTIDE SEQUENCE [LARGE SCALE GENOMIC DNA]</scope>
    <source>
        <strain evidence="2 3">DSM 10317</strain>
    </source>
</reference>
<feature type="transmembrane region" description="Helical" evidence="1">
    <location>
        <begin position="12"/>
        <end position="43"/>
    </location>
</feature>
<protein>
    <submittedName>
        <fullName evidence="2">Uncharacterized protein</fullName>
    </submittedName>
</protein>
<dbReference type="AlphaFoldDB" id="A0A1G5S2R5"/>
<dbReference type="EMBL" id="FMWK01000011">
    <property type="protein sequence ID" value="SCZ79859.1"/>
    <property type="molecule type" value="Genomic_DNA"/>
</dbReference>
<accession>A0A1G5S2R5</accession>
<sequence>MNFKNNSEKYWIVLSIALMLIFLFDGMFSAIGYFLFSYSFYVASVDMKNKKKNESELVEDNQ</sequence>
<dbReference type="Proteomes" id="UP000199428">
    <property type="component" value="Unassembled WGS sequence"/>
</dbReference>
<name>A0A1G5S2R5_PSEXY</name>
<evidence type="ECO:0000313" key="2">
    <source>
        <dbReference type="EMBL" id="SCZ79859.1"/>
    </source>
</evidence>
<keyword evidence="1" id="KW-0472">Membrane</keyword>
<keyword evidence="1" id="KW-1133">Transmembrane helix</keyword>
<gene>
    <name evidence="2" type="ORF">SAMN02910350_01989</name>
</gene>
<evidence type="ECO:0000256" key="1">
    <source>
        <dbReference type="SAM" id="Phobius"/>
    </source>
</evidence>
<dbReference type="RefSeq" id="WP_090163172.1">
    <property type="nucleotide sequence ID" value="NZ_FMWK01000011.1"/>
</dbReference>
<keyword evidence="1" id="KW-0812">Transmembrane</keyword>
<evidence type="ECO:0000313" key="3">
    <source>
        <dbReference type="Proteomes" id="UP000199428"/>
    </source>
</evidence>
<proteinExistence type="predicted"/>
<organism evidence="2 3">
    <name type="scientific">Pseudobutyrivibrio xylanivorans</name>
    <dbReference type="NCBI Taxonomy" id="185007"/>
    <lineage>
        <taxon>Bacteria</taxon>
        <taxon>Bacillati</taxon>
        <taxon>Bacillota</taxon>
        <taxon>Clostridia</taxon>
        <taxon>Lachnospirales</taxon>
        <taxon>Lachnospiraceae</taxon>
        <taxon>Pseudobutyrivibrio</taxon>
    </lineage>
</organism>